<organism evidence="12">
    <name type="scientific">Cyberlindnera fabianii</name>
    <name type="common">Yeast</name>
    <name type="synonym">Hansenula fabianii</name>
    <dbReference type="NCBI Taxonomy" id="36022"/>
    <lineage>
        <taxon>Eukaryota</taxon>
        <taxon>Fungi</taxon>
        <taxon>Dikarya</taxon>
        <taxon>Ascomycota</taxon>
        <taxon>Saccharomycotina</taxon>
        <taxon>Saccharomycetes</taxon>
        <taxon>Phaffomycetales</taxon>
        <taxon>Phaffomycetaceae</taxon>
        <taxon>Cyberlindnera</taxon>
    </lineage>
</organism>
<evidence type="ECO:0000256" key="1">
    <source>
        <dbReference type="ARBA" id="ARBA00004173"/>
    </source>
</evidence>
<keyword evidence="7" id="KW-0496">Mitochondrion</keyword>
<dbReference type="Pfam" id="PF00940">
    <property type="entry name" value="RNA_pol"/>
    <property type="match status" value="1"/>
</dbReference>
<dbReference type="PANTHER" id="PTHR10102:SF0">
    <property type="entry name" value="DNA-DIRECTED RNA POLYMERASE, MITOCHONDRIAL"/>
    <property type="match status" value="1"/>
</dbReference>
<dbReference type="InterPro" id="IPR046950">
    <property type="entry name" value="DNA-dir_Rpol_C_phage-type"/>
</dbReference>
<reference evidence="14" key="2">
    <citation type="journal article" date="2017" name="Genome Announc.">
        <title>Genome sequences of Cyberlindnera fabianii 65, Pichia kudriavzevii 129, and Saccharomyces cerevisiae 131 isolated from fermented masau fruits in Zimbabwe.</title>
        <authorList>
            <person name="van Rijswijck I.M.H."/>
            <person name="Derks M.F.L."/>
            <person name="Abee T."/>
            <person name="de Ridder D."/>
            <person name="Smid E.J."/>
        </authorList>
    </citation>
    <scope>NUCLEOTIDE SEQUENCE [LARGE SCALE GENOMIC DNA]</scope>
    <source>
        <strain evidence="14">65</strain>
    </source>
</reference>
<reference evidence="13" key="3">
    <citation type="submission" date="2017-01" db="EMBL/GenBank/DDBJ databases">
        <authorList>
            <person name="Mah S.A."/>
            <person name="Swanson W.J."/>
            <person name="Moy G.W."/>
            <person name="Vacquier V.D."/>
        </authorList>
    </citation>
    <scope>NUCLEOTIDE SEQUENCE [LARGE SCALE GENOMIC DNA]</scope>
    <source>
        <strain evidence="13">65</strain>
    </source>
</reference>
<dbReference type="GO" id="GO:0003899">
    <property type="term" value="F:DNA-directed RNA polymerase activity"/>
    <property type="evidence" value="ECO:0007669"/>
    <property type="project" value="UniProtKB-EC"/>
</dbReference>
<dbReference type="InterPro" id="IPR037159">
    <property type="entry name" value="RNA_POL_N_sf"/>
</dbReference>
<reference evidence="12" key="1">
    <citation type="journal article" date="2014" name="Genome Announc.">
        <title>Genome sequence of the yeast Cyberlindnera fabianii (Hansenula fabianii).</title>
        <authorList>
            <person name="Freel K.C."/>
            <person name="Sarilar V."/>
            <person name="Neuveglise C."/>
            <person name="Devillers H."/>
            <person name="Friedrich A."/>
            <person name="Schacherer J."/>
        </authorList>
    </citation>
    <scope>NUCLEOTIDE SEQUENCE</scope>
    <source>
        <strain evidence="12">YJS4271</strain>
    </source>
</reference>
<dbReference type="EMBL" id="MPUK01000009">
    <property type="protein sequence ID" value="ONH65862.1"/>
    <property type="molecule type" value="Genomic_DNA"/>
</dbReference>
<dbReference type="InterPro" id="IPR043502">
    <property type="entry name" value="DNA/RNA_pol_sf"/>
</dbReference>
<dbReference type="FunFam" id="1.10.287.280:FF:000001">
    <property type="entry name" value="DNA-directed RNA polymerase"/>
    <property type="match status" value="1"/>
</dbReference>
<comment type="subcellular location">
    <subcellularLocation>
        <location evidence="1">Mitochondrion</location>
    </subcellularLocation>
</comment>
<evidence type="ECO:0000313" key="12">
    <source>
        <dbReference type="EMBL" id="CDR47329.1"/>
    </source>
</evidence>
<dbReference type="PROSITE" id="PS00489">
    <property type="entry name" value="RNA_POL_PHAGE_2"/>
    <property type="match status" value="1"/>
</dbReference>
<keyword evidence="14" id="KW-1185">Reference proteome</keyword>
<dbReference type="OrthoDB" id="276422at2759"/>
<proteinExistence type="inferred from homology"/>
<dbReference type="PROSITE" id="PS00900">
    <property type="entry name" value="RNA_POL_PHAGE_1"/>
    <property type="match status" value="1"/>
</dbReference>
<dbReference type="GO" id="GO:0034245">
    <property type="term" value="C:mitochondrial DNA-directed RNA polymerase complex"/>
    <property type="evidence" value="ECO:0007669"/>
    <property type="project" value="UniProtKB-ARBA"/>
</dbReference>
<keyword evidence="6" id="KW-0809">Transit peptide</keyword>
<dbReference type="InterPro" id="IPR029262">
    <property type="entry name" value="RPOL_N"/>
</dbReference>
<dbReference type="STRING" id="36022.A0A061BHG1"/>
<feature type="domain" description="DNA-directed RNA polymerase N-terminal" evidence="11">
    <location>
        <begin position="340"/>
        <end position="651"/>
    </location>
</feature>
<evidence type="ECO:0000256" key="9">
    <source>
        <dbReference type="ARBA" id="ARBA00048552"/>
    </source>
</evidence>
<evidence type="ECO:0000259" key="11">
    <source>
        <dbReference type="SMART" id="SM01311"/>
    </source>
</evidence>
<dbReference type="GO" id="GO:0006390">
    <property type="term" value="P:mitochondrial transcription"/>
    <property type="evidence" value="ECO:0007669"/>
    <property type="project" value="TreeGrafter"/>
</dbReference>
<accession>A0A061BHG1</accession>
<keyword evidence="4 10" id="KW-0808">Transferase</keyword>
<evidence type="ECO:0000256" key="7">
    <source>
        <dbReference type="ARBA" id="ARBA00023128"/>
    </source>
</evidence>
<dbReference type="GO" id="GO:0001018">
    <property type="term" value="F:mitochondrial promoter sequence-specific DNA binding"/>
    <property type="evidence" value="ECO:0007669"/>
    <property type="project" value="TreeGrafter"/>
</dbReference>
<evidence type="ECO:0000256" key="5">
    <source>
        <dbReference type="ARBA" id="ARBA00022695"/>
    </source>
</evidence>
<comment type="function">
    <text evidence="10">DNA-dependent RNA polymerase catalyzes the transcription of DNA into RNA using the four ribonucleoside triphosphates as substrates.</text>
</comment>
<gene>
    <name evidence="13" type="ORF">BON22_4418</name>
    <name evidence="12" type="ORF">CYFA0S_31e00430g</name>
</gene>
<comment type="catalytic activity">
    <reaction evidence="9 10">
        <text>RNA(n) + a ribonucleoside 5'-triphosphate = RNA(n+1) + diphosphate</text>
        <dbReference type="Rhea" id="RHEA:21248"/>
        <dbReference type="Rhea" id="RHEA-COMP:14527"/>
        <dbReference type="Rhea" id="RHEA-COMP:17342"/>
        <dbReference type="ChEBI" id="CHEBI:33019"/>
        <dbReference type="ChEBI" id="CHEBI:61557"/>
        <dbReference type="ChEBI" id="CHEBI:140395"/>
        <dbReference type="EC" id="2.7.7.6"/>
    </reaction>
</comment>
<keyword evidence="8 10" id="KW-0804">Transcription</keyword>
<dbReference type="SUPFAM" id="SSF56672">
    <property type="entry name" value="DNA/RNA polymerases"/>
    <property type="match status" value="1"/>
</dbReference>
<dbReference type="VEuPathDB" id="FungiDB:BON22_4418"/>
<evidence type="ECO:0000256" key="2">
    <source>
        <dbReference type="ARBA" id="ARBA00009493"/>
    </source>
</evidence>
<dbReference type="Pfam" id="PF14700">
    <property type="entry name" value="RPOL_N"/>
    <property type="match status" value="1"/>
</dbReference>
<dbReference type="SMART" id="SM01311">
    <property type="entry name" value="RPOL_N"/>
    <property type="match status" value="1"/>
</dbReference>
<sequence>MLRALSRSRKPLAARCRVFPSTLTVLRRSNTGLASLSATIDELKTINLGMGSTKSSETETYNRVLGGSYSTKADGVLRERNTDDITRLWSLLDVLLEDRDFTRARSVLASLEPLLKEDHLPFIDDLNKYLAKYAESSTVELHQLDKIVSDWYTFHKVQPNARTFAILTNKALVVNDIDPTHYITRHVRAGGKVSDVFAHIDVLGIDQISKLVENFDYTVKDVPEEYRHIISNKDQLTSEEPIETSQAEEEDYVPTLQKSGADDLRAVDTFGMKAIRRTLLGLAPHIDHDFTKNLDQDLNEKLNFIANDNNTDINFYKIYTSLSEEQKEKFEAALDSFNQVRQKQLENNAVIAAQERWKHDYEEQKEKGAMSFSKSLNSMLWTWSEQMMPLVEEELALCKKLKDPTFKPPRKTEWTERAKYAPFFSLLSSKKMTAITILEILKLNSTGGVADGMRVGRAVLAVANALELEYRSEQVKKSEHSVFKDVKNPQDLKKFAKSLAHFKSDKLSEWKISWPTDAKSKIGSLLITMLMHVAKVKVEGVDPVTKQKVHGEAPAFYHGFQYVKSIKVGIIRIHRSLSTSLSSDSLVGAVQPQFLPMLVKPRPWSSWNNGGYLYSQNSVVRSKDSPEQIAYLKASSDKLDAVYEGLNVLGNTAWTVNERVFNIMSHIWNTGEEFLDIPPMVGKFEYPPAPDSSEDPSVIATYKADRKKAQHDHNNYRSVRCDANYKLEIARAFLGEKMYFPHNMDFRGRAYPLSPNFNHLGNDLSRGLLIFWRGKPLGEEGLKWLKVHLSNLFGIDKAPLHERIAFVEENLDKVFKTADDPLGYQEWWKSADKPWQALATIFELADALRSPDPTQFISHQPVHQDGTCNGLQHYAALGGDVEGARQVNLTPSERPQDVYTHVAGLLIKRLEKLSAEGDEMATLLKDKIKRKVVKQTVMTNVYGVTYVGATAQINKQLENVFPDEDTYQYSSYLTKHVFACIRELFEGAHLIQDWLADCAKLISSSLRLDLELDPRELTTVGGKPPFMASVIWTTPLNLPIVQPYRAVQRKQISTNLQTVYLKDPFAISPVDSRKQMAAFPPNFIHSLDATHMLLSAIACSKKGLDFAAVHDSYWTHACDISTMNDALRDEFIKLHEVDLVARLKQEFDERYKGFLRIVKIPKNSEPAKKVAALRKELSQQLGKRISLGEEIYLEKRRQERLKSDDPAEVARGMSEVTTVSLLEGVDLNSLIATKTTTKRGKAVEVDDITDDESTGRFVKILAPLTLPDIPPKGDFDVQELRKSQYFFS</sequence>
<dbReference type="InterPro" id="IPR002092">
    <property type="entry name" value="DNA-dir_Rpol_phage-type"/>
</dbReference>
<dbReference type="PANTHER" id="PTHR10102">
    <property type="entry name" value="DNA-DIRECTED RNA POLYMERASE, MITOCHONDRIAL"/>
    <property type="match status" value="1"/>
</dbReference>
<dbReference type="EMBL" id="LK052916">
    <property type="protein sequence ID" value="CDR47329.1"/>
    <property type="molecule type" value="Genomic_DNA"/>
</dbReference>
<evidence type="ECO:0000256" key="10">
    <source>
        <dbReference type="RuleBase" id="RU003805"/>
    </source>
</evidence>
<dbReference type="Proteomes" id="UP000189513">
    <property type="component" value="Unassembled WGS sequence"/>
</dbReference>
<dbReference type="Gene3D" id="1.10.1320.10">
    <property type="entry name" value="DNA-directed RNA polymerase, N-terminal domain"/>
    <property type="match status" value="1"/>
</dbReference>
<evidence type="ECO:0000256" key="3">
    <source>
        <dbReference type="ARBA" id="ARBA00022478"/>
    </source>
</evidence>
<dbReference type="Gene3D" id="1.10.287.280">
    <property type="match status" value="1"/>
</dbReference>
<dbReference type="FunFam" id="1.10.150.20:FF:000041">
    <property type="entry name" value="DNA-directed RNA polymerase"/>
    <property type="match status" value="1"/>
</dbReference>
<evidence type="ECO:0000313" key="13">
    <source>
        <dbReference type="EMBL" id="ONH65862.1"/>
    </source>
</evidence>
<evidence type="ECO:0000256" key="8">
    <source>
        <dbReference type="ARBA" id="ARBA00023163"/>
    </source>
</evidence>
<name>A0A061BHG1_CYBFA</name>
<protein>
    <recommendedName>
        <fullName evidence="10">DNA-directed RNA polymerase</fullName>
        <ecNumber evidence="10">2.7.7.6</ecNumber>
    </recommendedName>
</protein>
<dbReference type="Gene3D" id="1.10.150.20">
    <property type="entry name" value="5' to 3' exonuclease, C-terminal subdomain"/>
    <property type="match status" value="1"/>
</dbReference>
<dbReference type="FunFam" id="1.10.1320.10:FF:000005">
    <property type="entry name" value="DNA-directed RNA polymerase"/>
    <property type="match status" value="1"/>
</dbReference>
<dbReference type="OMA" id="KWFEVDM"/>
<evidence type="ECO:0000313" key="14">
    <source>
        <dbReference type="Proteomes" id="UP000189513"/>
    </source>
</evidence>
<keyword evidence="3 10" id="KW-0240">DNA-directed RNA polymerase</keyword>
<keyword evidence="5 10" id="KW-0548">Nucleotidyltransferase</keyword>
<comment type="similarity">
    <text evidence="2 10">Belongs to the phage and mitochondrial RNA polymerase family.</text>
</comment>
<evidence type="ECO:0000256" key="6">
    <source>
        <dbReference type="ARBA" id="ARBA00022946"/>
    </source>
</evidence>
<dbReference type="EC" id="2.7.7.6" evidence="10"/>
<evidence type="ECO:0000256" key="4">
    <source>
        <dbReference type="ARBA" id="ARBA00022679"/>
    </source>
</evidence>